<accession>A0AAE3JB00</accession>
<keyword evidence="1" id="KW-0677">Repeat</keyword>
<keyword evidence="6" id="KW-1185">Reference proteome</keyword>
<name>A0AAE3JB00_9FIRM</name>
<dbReference type="PANTHER" id="PTHR19211:SF14">
    <property type="entry name" value="ATP-BINDING CASSETTE SUB-FAMILY F MEMBER 1"/>
    <property type="match status" value="1"/>
</dbReference>
<dbReference type="PANTHER" id="PTHR19211">
    <property type="entry name" value="ATP-BINDING TRANSPORT PROTEIN-RELATED"/>
    <property type="match status" value="1"/>
</dbReference>
<dbReference type="InterPro" id="IPR003593">
    <property type="entry name" value="AAA+_ATPase"/>
</dbReference>
<evidence type="ECO:0000256" key="3">
    <source>
        <dbReference type="ARBA" id="ARBA00022840"/>
    </source>
</evidence>
<dbReference type="GO" id="GO:0016887">
    <property type="term" value="F:ATP hydrolysis activity"/>
    <property type="evidence" value="ECO:0007669"/>
    <property type="project" value="InterPro"/>
</dbReference>
<evidence type="ECO:0000259" key="4">
    <source>
        <dbReference type="PROSITE" id="PS50893"/>
    </source>
</evidence>
<dbReference type="InterPro" id="IPR003439">
    <property type="entry name" value="ABC_transporter-like_ATP-bd"/>
</dbReference>
<reference evidence="5 6" key="1">
    <citation type="submission" date="2021-10" db="EMBL/GenBank/DDBJ databases">
        <title>Anaerobic single-cell dispensing facilitates the cultivation of human gut bacteria.</title>
        <authorList>
            <person name="Afrizal A."/>
        </authorList>
    </citation>
    <scope>NUCLEOTIDE SEQUENCE [LARGE SCALE GENOMIC DNA]</scope>
    <source>
        <strain evidence="5 6">CLA-AA-H224</strain>
    </source>
</reference>
<dbReference type="EMBL" id="JAJEQN010000001">
    <property type="protein sequence ID" value="MCC2220164.1"/>
    <property type="molecule type" value="Genomic_DNA"/>
</dbReference>
<proteinExistence type="predicted"/>
<dbReference type="AlphaFoldDB" id="A0AAE3JB00"/>
<dbReference type="Pfam" id="PF00005">
    <property type="entry name" value="ABC_tran"/>
    <property type="match status" value="2"/>
</dbReference>
<sequence>MLQIKNLTLTHKKDLREILSDFSCVFNNGDKAVIIGEEGNGKSTLLKWLYDPLMVEEYCEAEGERLISGEVLGYLAQELPKEDQQKSVYEFFSEQESFWNQTPKELNQKAVKFHIAPDFFYREQQMSTLSGGEKVKAQLMRILFAEPTVLLLDEPSNDIDIETLETLEELILSWDKIVIYISHDETLIERTANKIIHIEQIRRKTKSRFCIANTSYTEYLKNRSSQMENQARQAADERRQKQIRDEKFQRIYQSVEHAQAVITRQNPSGGRLLKKKMHAVKSIGRRFEREDENMTAMPEEETAIYFELGTKDSKIPSGKTVLDYSLDQLTSPDGSRVLAENISLRIRGSEKICVIGKNGVGKTALLKKIAKDLMERLDIRAEYMPQNYEDQLDMSLTPVEYLNTTGDKEEMTRIRTYLGALKYTADEMDHPIRELSGGQKAKVLLLKMSLSNANVLILDEPTRNFSPLSGPVIRQMLAAFPGAIISISHDRKYIIEVCEKVYRLETHGLVETNLLSEG</sequence>
<evidence type="ECO:0000313" key="5">
    <source>
        <dbReference type="EMBL" id="MCC2220164.1"/>
    </source>
</evidence>
<dbReference type="SMART" id="SM00382">
    <property type="entry name" value="AAA"/>
    <property type="match status" value="2"/>
</dbReference>
<feature type="domain" description="ABC transporter" evidence="4">
    <location>
        <begin position="2"/>
        <end position="225"/>
    </location>
</feature>
<keyword evidence="3 5" id="KW-0067">ATP-binding</keyword>
<evidence type="ECO:0000313" key="6">
    <source>
        <dbReference type="Proteomes" id="UP001198200"/>
    </source>
</evidence>
<dbReference type="GO" id="GO:0005524">
    <property type="term" value="F:ATP binding"/>
    <property type="evidence" value="ECO:0007669"/>
    <property type="project" value="UniProtKB-KW"/>
</dbReference>
<dbReference type="InterPro" id="IPR027417">
    <property type="entry name" value="P-loop_NTPase"/>
</dbReference>
<comment type="caution">
    <text evidence="5">The sequence shown here is derived from an EMBL/GenBank/DDBJ whole genome shotgun (WGS) entry which is preliminary data.</text>
</comment>
<keyword evidence="2" id="KW-0547">Nucleotide-binding</keyword>
<evidence type="ECO:0000256" key="2">
    <source>
        <dbReference type="ARBA" id="ARBA00022741"/>
    </source>
</evidence>
<evidence type="ECO:0000256" key="1">
    <source>
        <dbReference type="ARBA" id="ARBA00022737"/>
    </source>
</evidence>
<dbReference type="InterPro" id="IPR050611">
    <property type="entry name" value="ABCF"/>
</dbReference>
<dbReference type="PROSITE" id="PS00211">
    <property type="entry name" value="ABC_TRANSPORTER_1"/>
    <property type="match status" value="1"/>
</dbReference>
<dbReference type="RefSeq" id="WP_308730846.1">
    <property type="nucleotide sequence ID" value="NZ_JAJEQN010000001.1"/>
</dbReference>
<dbReference type="CDD" id="cd03221">
    <property type="entry name" value="ABCF_EF-3"/>
    <property type="match status" value="1"/>
</dbReference>
<protein>
    <submittedName>
        <fullName evidence="5">ATP-binding cassette domain-containing protein</fullName>
    </submittedName>
</protein>
<feature type="domain" description="ABC transporter" evidence="4">
    <location>
        <begin position="324"/>
        <end position="517"/>
    </location>
</feature>
<dbReference type="Proteomes" id="UP001198200">
    <property type="component" value="Unassembled WGS sequence"/>
</dbReference>
<dbReference type="InterPro" id="IPR017871">
    <property type="entry name" value="ABC_transporter-like_CS"/>
</dbReference>
<dbReference type="Gene3D" id="3.40.50.300">
    <property type="entry name" value="P-loop containing nucleotide triphosphate hydrolases"/>
    <property type="match status" value="2"/>
</dbReference>
<dbReference type="PROSITE" id="PS50893">
    <property type="entry name" value="ABC_TRANSPORTER_2"/>
    <property type="match status" value="2"/>
</dbReference>
<dbReference type="SUPFAM" id="SSF52540">
    <property type="entry name" value="P-loop containing nucleoside triphosphate hydrolases"/>
    <property type="match status" value="2"/>
</dbReference>
<organism evidence="5 6">
    <name type="scientific">Anthropogastromicrobium aceti</name>
    <dbReference type="NCBI Taxonomy" id="2981768"/>
    <lineage>
        <taxon>Bacteria</taxon>
        <taxon>Bacillati</taxon>
        <taxon>Bacillota</taxon>
        <taxon>Clostridia</taxon>
        <taxon>Lachnospirales</taxon>
        <taxon>Lachnospiraceae</taxon>
        <taxon>Anthropogastromicrobium</taxon>
    </lineage>
</organism>
<gene>
    <name evidence="5" type="ORF">LKD48_00680</name>
</gene>